<comment type="caution">
    <text evidence="12">The sequence shown here is derived from an EMBL/GenBank/DDBJ whole genome shotgun (WGS) entry which is preliminary data.</text>
</comment>
<keyword evidence="6" id="KW-1015">Disulfide bond</keyword>
<dbReference type="PROSITE" id="PS50835">
    <property type="entry name" value="IG_LIKE"/>
    <property type="match status" value="2"/>
</dbReference>
<sequence>MQSHQMADTVQQNFRMLQQMAGLSLHYPPRTISVLAFLLLAHFCRGQSQLFGAPKPIVATVGDDIILPCHLKPTEDVAAKTLEWTRPNLNPRFVFVWRAGQDLENVKNPSYKGRTSLFPDELKQGNMSLKLSKVNPSDAGRYKCYIPDMNIDSFIELVVGAVSLPIISLAGIDRDKGGVVLQCESEGWYPEPEVLWLDGEGSLLSAGPTESVRGPDDLYTVSSRVTVEKRQSNSFTCRVQQKNTNQTERHRFMFQMISLRSSPVFLFPSSLVWLLVCLFASSCLFCYFSFLCGNGDKTQSVSHKLIAVFCTCQ</sequence>
<keyword evidence="8" id="KW-0393">Immunoglobulin domain</keyword>
<dbReference type="GO" id="GO:0050863">
    <property type="term" value="P:regulation of T cell activation"/>
    <property type="evidence" value="ECO:0007669"/>
    <property type="project" value="UniProtKB-ARBA"/>
</dbReference>
<evidence type="ECO:0000256" key="1">
    <source>
        <dbReference type="ARBA" id="ARBA00004370"/>
    </source>
</evidence>
<keyword evidence="2 10" id="KW-0812">Transmembrane</keyword>
<dbReference type="EMBL" id="VHII01000014">
    <property type="protein sequence ID" value="KAF1380939.1"/>
    <property type="molecule type" value="Genomic_DNA"/>
</dbReference>
<dbReference type="InterPro" id="IPR003597">
    <property type="entry name" value="Ig_C1-set"/>
</dbReference>
<feature type="transmembrane region" description="Helical" evidence="10">
    <location>
        <begin position="265"/>
        <end position="290"/>
    </location>
</feature>
<dbReference type="InterPro" id="IPR013106">
    <property type="entry name" value="Ig_V-set"/>
</dbReference>
<name>A0A6A5ERB0_PERFL</name>
<gene>
    <name evidence="12" type="ORF">PFLUV_G00169270</name>
</gene>
<dbReference type="GO" id="GO:0005102">
    <property type="term" value="F:signaling receptor binding"/>
    <property type="evidence" value="ECO:0007669"/>
    <property type="project" value="TreeGrafter"/>
</dbReference>
<evidence type="ECO:0000313" key="12">
    <source>
        <dbReference type="EMBL" id="KAF1380939.1"/>
    </source>
</evidence>
<keyword evidence="4 10" id="KW-1133">Transmembrane helix</keyword>
<dbReference type="SMART" id="SM00409">
    <property type="entry name" value="IG"/>
    <property type="match status" value="1"/>
</dbReference>
<dbReference type="FunFam" id="2.60.40.10:FF:000142">
    <property type="entry name" value="V-set domain-containing T-cell activation inhibitor 1"/>
    <property type="match status" value="1"/>
</dbReference>
<keyword evidence="3" id="KW-0732">Signal</keyword>
<evidence type="ECO:0000256" key="6">
    <source>
        <dbReference type="ARBA" id="ARBA00023157"/>
    </source>
</evidence>
<organism evidence="12 13">
    <name type="scientific">Perca fluviatilis</name>
    <name type="common">European perch</name>
    <dbReference type="NCBI Taxonomy" id="8168"/>
    <lineage>
        <taxon>Eukaryota</taxon>
        <taxon>Metazoa</taxon>
        <taxon>Chordata</taxon>
        <taxon>Craniata</taxon>
        <taxon>Vertebrata</taxon>
        <taxon>Euteleostomi</taxon>
        <taxon>Actinopterygii</taxon>
        <taxon>Neopterygii</taxon>
        <taxon>Teleostei</taxon>
        <taxon>Neoteleostei</taxon>
        <taxon>Acanthomorphata</taxon>
        <taxon>Eupercaria</taxon>
        <taxon>Perciformes</taxon>
        <taxon>Percoidei</taxon>
        <taxon>Percidae</taxon>
        <taxon>Percinae</taxon>
        <taxon>Perca</taxon>
    </lineage>
</organism>
<dbReference type="Gene3D" id="2.60.40.10">
    <property type="entry name" value="Immunoglobulins"/>
    <property type="match status" value="2"/>
</dbReference>
<dbReference type="Pfam" id="PF22705">
    <property type="entry name" value="C2-set_3"/>
    <property type="match status" value="1"/>
</dbReference>
<dbReference type="InterPro" id="IPR053896">
    <property type="entry name" value="BTN3A2-like_Ig-C"/>
</dbReference>
<dbReference type="PANTHER" id="PTHR24100">
    <property type="entry name" value="BUTYROPHILIN"/>
    <property type="match status" value="1"/>
</dbReference>
<keyword evidence="13" id="KW-1185">Reference proteome</keyword>
<keyword evidence="7" id="KW-0325">Glycoprotein</keyword>
<dbReference type="Pfam" id="PF07686">
    <property type="entry name" value="V-set"/>
    <property type="match status" value="1"/>
</dbReference>
<dbReference type="GO" id="GO:0050852">
    <property type="term" value="P:T cell receptor signaling pathway"/>
    <property type="evidence" value="ECO:0007669"/>
    <property type="project" value="TreeGrafter"/>
</dbReference>
<evidence type="ECO:0000259" key="11">
    <source>
        <dbReference type="PROSITE" id="PS50835"/>
    </source>
</evidence>
<dbReference type="GO" id="GO:1903037">
    <property type="term" value="P:regulation of leukocyte cell-cell adhesion"/>
    <property type="evidence" value="ECO:0007669"/>
    <property type="project" value="UniProtKB-ARBA"/>
</dbReference>
<evidence type="ECO:0000256" key="10">
    <source>
        <dbReference type="SAM" id="Phobius"/>
    </source>
</evidence>
<dbReference type="SUPFAM" id="SSF48726">
    <property type="entry name" value="Immunoglobulin"/>
    <property type="match status" value="2"/>
</dbReference>
<evidence type="ECO:0000256" key="7">
    <source>
        <dbReference type="ARBA" id="ARBA00023180"/>
    </source>
</evidence>
<reference evidence="12 13" key="1">
    <citation type="submission" date="2019-06" db="EMBL/GenBank/DDBJ databases">
        <title>A chromosome-scale genome assembly of the European perch, Perca fluviatilis.</title>
        <authorList>
            <person name="Roques C."/>
            <person name="Zahm M."/>
            <person name="Cabau C."/>
            <person name="Klopp C."/>
            <person name="Bouchez O."/>
            <person name="Donnadieu C."/>
            <person name="Kuhl H."/>
            <person name="Gislard M."/>
            <person name="Guendouz S."/>
            <person name="Journot L."/>
            <person name="Haffray P."/>
            <person name="Bestin A."/>
            <person name="Morvezen R."/>
            <person name="Feron R."/>
            <person name="Wen M."/>
            <person name="Jouanno E."/>
            <person name="Herpin A."/>
            <person name="Schartl M."/>
            <person name="Postlethwait J."/>
            <person name="Schaerlinger B."/>
            <person name="Chardard D."/>
            <person name="Lecocq T."/>
            <person name="Poncet C."/>
            <person name="Jaffrelo L."/>
            <person name="Lampietro C."/>
            <person name="Guiguen Y."/>
        </authorList>
    </citation>
    <scope>NUCLEOTIDE SEQUENCE [LARGE SCALE GENOMIC DNA]</scope>
    <source>
        <tissue evidence="12">Blood</tissue>
    </source>
</reference>
<accession>A0A6A5ERB0</accession>
<dbReference type="InterPro" id="IPR013783">
    <property type="entry name" value="Ig-like_fold"/>
</dbReference>
<dbReference type="GO" id="GO:0042110">
    <property type="term" value="P:T cell activation"/>
    <property type="evidence" value="ECO:0007669"/>
    <property type="project" value="UniProtKB-ARBA"/>
</dbReference>
<dbReference type="InterPro" id="IPR003599">
    <property type="entry name" value="Ig_sub"/>
</dbReference>
<keyword evidence="5 10" id="KW-0472">Membrane</keyword>
<comment type="similarity">
    <text evidence="9">Belongs to the SKINT family.</text>
</comment>
<dbReference type="FunFam" id="2.60.40.10:FF:000088">
    <property type="entry name" value="Butyrophilin subfamily 1 member A1"/>
    <property type="match status" value="1"/>
</dbReference>
<feature type="domain" description="Ig-like" evidence="11">
    <location>
        <begin position="29"/>
        <end position="146"/>
    </location>
</feature>
<dbReference type="InterPro" id="IPR007110">
    <property type="entry name" value="Ig-like_dom"/>
</dbReference>
<dbReference type="PANTHER" id="PTHR24100:SF151">
    <property type="entry name" value="ICOS LIGAND"/>
    <property type="match status" value="1"/>
</dbReference>
<dbReference type="InterPro" id="IPR036179">
    <property type="entry name" value="Ig-like_dom_sf"/>
</dbReference>
<evidence type="ECO:0000256" key="2">
    <source>
        <dbReference type="ARBA" id="ARBA00022692"/>
    </source>
</evidence>
<evidence type="ECO:0000256" key="8">
    <source>
        <dbReference type="ARBA" id="ARBA00023319"/>
    </source>
</evidence>
<evidence type="ECO:0000256" key="4">
    <source>
        <dbReference type="ARBA" id="ARBA00022989"/>
    </source>
</evidence>
<dbReference type="SMART" id="SM00407">
    <property type="entry name" value="IGc1"/>
    <property type="match status" value="1"/>
</dbReference>
<dbReference type="Proteomes" id="UP000465112">
    <property type="component" value="Chromosome 14"/>
</dbReference>
<dbReference type="GO" id="GO:0001817">
    <property type="term" value="P:regulation of cytokine production"/>
    <property type="evidence" value="ECO:0007669"/>
    <property type="project" value="TreeGrafter"/>
</dbReference>
<evidence type="ECO:0000256" key="9">
    <source>
        <dbReference type="ARBA" id="ARBA00038221"/>
    </source>
</evidence>
<dbReference type="InterPro" id="IPR050504">
    <property type="entry name" value="IgSF_BTN/MOG"/>
</dbReference>
<feature type="domain" description="Ig-like" evidence="11">
    <location>
        <begin position="165"/>
        <end position="253"/>
    </location>
</feature>
<evidence type="ECO:0000313" key="13">
    <source>
        <dbReference type="Proteomes" id="UP000465112"/>
    </source>
</evidence>
<comment type="subcellular location">
    <subcellularLocation>
        <location evidence="1">Membrane</location>
    </subcellularLocation>
</comment>
<protein>
    <recommendedName>
        <fullName evidence="11">Ig-like domain-containing protein</fullName>
    </recommendedName>
</protein>
<dbReference type="AlphaFoldDB" id="A0A6A5ERB0"/>
<evidence type="ECO:0000256" key="3">
    <source>
        <dbReference type="ARBA" id="ARBA00022729"/>
    </source>
</evidence>
<evidence type="ECO:0000256" key="5">
    <source>
        <dbReference type="ARBA" id="ARBA00023136"/>
    </source>
</evidence>
<proteinExistence type="inferred from homology"/>
<dbReference type="GO" id="GO:0009897">
    <property type="term" value="C:external side of plasma membrane"/>
    <property type="evidence" value="ECO:0007669"/>
    <property type="project" value="TreeGrafter"/>
</dbReference>